<dbReference type="GO" id="GO:0005634">
    <property type="term" value="C:nucleus"/>
    <property type="evidence" value="ECO:0007669"/>
    <property type="project" value="UniProtKB-SubCell"/>
</dbReference>
<keyword evidence="7" id="KW-0539">Nucleus</keyword>
<dbReference type="AlphaFoldDB" id="A0AAV6W5J8"/>
<evidence type="ECO:0000256" key="1">
    <source>
        <dbReference type="ARBA" id="ARBA00004123"/>
    </source>
</evidence>
<feature type="domain" description="Calmodulin binding protein central" evidence="9">
    <location>
        <begin position="237"/>
        <end position="301"/>
    </location>
</feature>
<proteinExistence type="inferred from homology"/>
<dbReference type="InterPro" id="IPR046829">
    <property type="entry name" value="Calmod_bind_C"/>
</dbReference>
<organism evidence="11 12">
    <name type="scientific">Buddleja alternifolia</name>
    <dbReference type="NCBI Taxonomy" id="168488"/>
    <lineage>
        <taxon>Eukaryota</taxon>
        <taxon>Viridiplantae</taxon>
        <taxon>Streptophyta</taxon>
        <taxon>Embryophyta</taxon>
        <taxon>Tracheophyta</taxon>
        <taxon>Spermatophyta</taxon>
        <taxon>Magnoliopsida</taxon>
        <taxon>eudicotyledons</taxon>
        <taxon>Gunneridae</taxon>
        <taxon>Pentapetalae</taxon>
        <taxon>asterids</taxon>
        <taxon>lamiids</taxon>
        <taxon>Lamiales</taxon>
        <taxon>Scrophulariaceae</taxon>
        <taxon>Buddlejeae</taxon>
        <taxon>Buddleja</taxon>
    </lineage>
</organism>
<evidence type="ECO:0000313" key="12">
    <source>
        <dbReference type="Proteomes" id="UP000826271"/>
    </source>
</evidence>
<dbReference type="GO" id="GO:0005516">
    <property type="term" value="F:calmodulin binding"/>
    <property type="evidence" value="ECO:0007669"/>
    <property type="project" value="InterPro"/>
</dbReference>
<feature type="domain" description="Calmodulin binding protein C-terminal" evidence="10">
    <location>
        <begin position="306"/>
        <end position="364"/>
    </location>
</feature>
<dbReference type="EMBL" id="WHWC01000019">
    <property type="protein sequence ID" value="KAG8363875.1"/>
    <property type="molecule type" value="Genomic_DNA"/>
</dbReference>
<evidence type="ECO:0000256" key="7">
    <source>
        <dbReference type="ARBA" id="ARBA00023242"/>
    </source>
</evidence>
<comment type="similarity">
    <text evidence="2">Belongs to the plant ACBP60 protein family.</text>
</comment>
<dbReference type="Pfam" id="PF20451">
    <property type="entry name" value="Calmod_bind_M"/>
    <property type="match status" value="1"/>
</dbReference>
<evidence type="ECO:0000256" key="3">
    <source>
        <dbReference type="ARBA" id="ARBA00023015"/>
    </source>
</evidence>
<dbReference type="PANTHER" id="PTHR31713">
    <property type="entry name" value="OS02G0177800 PROTEIN"/>
    <property type="match status" value="1"/>
</dbReference>
<evidence type="ECO:0000259" key="9">
    <source>
        <dbReference type="Pfam" id="PF20451"/>
    </source>
</evidence>
<name>A0AAV6W5J8_9LAMI</name>
<evidence type="ECO:0000256" key="4">
    <source>
        <dbReference type="ARBA" id="ARBA00023125"/>
    </source>
</evidence>
<dbReference type="Pfam" id="PF07887">
    <property type="entry name" value="Calmodulin_bind"/>
    <property type="match status" value="1"/>
</dbReference>
<accession>A0AAV6W5J8</accession>
<keyword evidence="4" id="KW-0238">DNA-binding</keyword>
<dbReference type="GO" id="GO:0080142">
    <property type="term" value="P:regulation of salicylic acid biosynthetic process"/>
    <property type="evidence" value="ECO:0007669"/>
    <property type="project" value="TreeGrafter"/>
</dbReference>
<keyword evidence="5" id="KW-0010">Activator</keyword>
<keyword evidence="12" id="KW-1185">Reference proteome</keyword>
<reference evidence="11" key="1">
    <citation type="submission" date="2019-10" db="EMBL/GenBank/DDBJ databases">
        <authorList>
            <person name="Zhang R."/>
            <person name="Pan Y."/>
            <person name="Wang J."/>
            <person name="Ma R."/>
            <person name="Yu S."/>
        </authorList>
    </citation>
    <scope>NUCLEOTIDE SEQUENCE</scope>
    <source>
        <strain evidence="11">LA-IB0</strain>
        <tissue evidence="11">Leaf</tissue>
    </source>
</reference>
<evidence type="ECO:0000259" key="8">
    <source>
        <dbReference type="Pfam" id="PF07887"/>
    </source>
</evidence>
<feature type="domain" description="Calmodulin binding protein-like N-terminal" evidence="8">
    <location>
        <begin position="82"/>
        <end position="224"/>
    </location>
</feature>
<evidence type="ECO:0000256" key="5">
    <source>
        <dbReference type="ARBA" id="ARBA00023159"/>
    </source>
</evidence>
<dbReference type="InterPro" id="IPR046830">
    <property type="entry name" value="Calmod_bind_M"/>
</dbReference>
<dbReference type="Proteomes" id="UP000826271">
    <property type="component" value="Unassembled WGS sequence"/>
</dbReference>
<evidence type="ECO:0008006" key="13">
    <source>
        <dbReference type="Google" id="ProtNLM"/>
    </source>
</evidence>
<dbReference type="PANTHER" id="PTHR31713:SF43">
    <property type="entry name" value="CALMODULIN-BINDING PROTEIN 60 G"/>
    <property type="match status" value="1"/>
</dbReference>
<evidence type="ECO:0000256" key="2">
    <source>
        <dbReference type="ARBA" id="ARBA00007214"/>
    </source>
</evidence>
<evidence type="ECO:0000313" key="11">
    <source>
        <dbReference type="EMBL" id="KAG8363875.1"/>
    </source>
</evidence>
<keyword evidence="3" id="KW-0805">Transcription regulation</keyword>
<dbReference type="Pfam" id="PF20452">
    <property type="entry name" value="Calmod_bind_C"/>
    <property type="match status" value="1"/>
</dbReference>
<evidence type="ECO:0000256" key="6">
    <source>
        <dbReference type="ARBA" id="ARBA00023163"/>
    </source>
</evidence>
<evidence type="ECO:0000259" key="10">
    <source>
        <dbReference type="Pfam" id="PF20452"/>
    </source>
</evidence>
<dbReference type="GO" id="GO:0003700">
    <property type="term" value="F:DNA-binding transcription factor activity"/>
    <property type="evidence" value="ECO:0007669"/>
    <property type="project" value="TreeGrafter"/>
</dbReference>
<protein>
    <recommendedName>
        <fullName evidence="13">Calmodulin-binding protein</fullName>
    </recommendedName>
</protein>
<keyword evidence="6" id="KW-0804">Transcription</keyword>
<dbReference type="InterPro" id="IPR012416">
    <property type="entry name" value="CBP60"/>
</dbReference>
<sequence length="547" mass="62014">MVLKRQLKEGGEERSERPNKHRNIASTILKGTNYARALQEFVPSLEPLFRKWVREEVDRAIVPFLRPSYNQIECSGSGSRTFQLQFHGDLPHTIFTGSRVMSEDKTPIKVVLYDSTSKTIITSGPLSSVKANILVLDGDFGPEEWTKNEFDKKVVQNREGKRPLVTGELIVHLQNGVGSIGEVIFTDNSSWIRSGKFRLAATATGSHEFSIREGMSNSFKVKDHRGESYQKHYPPCLDDEVWRLEKIAKDGASHKRLSQFGIFSVRDFLRLYVTNQNQLRTRFVNVSNKTWETIIRHAKTCTLDDKKYMYGTAQGTGLLFNSIYEVVGATFDGQTYHSVDTLNIYQKRVVEDLKQYAYKNTKDLLSVSDPSIVGYPMLLASSAPQIFNNFQIEQDQHEVQMNNDHQSISPPYNSEVEQDNCSFELGESSHQMQGFNPAFKNSFEMSDSPVGFYNLASGGYMASQLSTDDLPIEDNFQVESSSAWKGNGFFLGSSNHEIGILSSNSGLVIPRNGRPKARWCMVLAVVKWRILKRNVAAKKMKCFYNYM</sequence>
<dbReference type="InterPro" id="IPR046831">
    <property type="entry name" value="Calmodulin_bind_N"/>
</dbReference>
<comment type="subcellular location">
    <subcellularLocation>
        <location evidence="1">Nucleus</location>
    </subcellularLocation>
</comment>
<gene>
    <name evidence="11" type="ORF">BUALT_Bualt19G0068000</name>
</gene>
<comment type="caution">
    <text evidence="11">The sequence shown here is derived from an EMBL/GenBank/DDBJ whole genome shotgun (WGS) entry which is preliminary data.</text>
</comment>
<dbReference type="GO" id="GO:0043565">
    <property type="term" value="F:sequence-specific DNA binding"/>
    <property type="evidence" value="ECO:0007669"/>
    <property type="project" value="TreeGrafter"/>
</dbReference>